<sequence>MRKYKFCAGFLSLAMACSLIMPVSAEDYSDTEAWYAKCSQAQTSQAGVKACQGFQEYQKNRKQSLQNSIEAYTSSIASLQSDTTKMEQLAKEQKELVSNLQTQISEKEKSIELIENNIKELEEKIQAKQAEIDAWNEQIENRMKNEQTTIGTNMIIDLIMGSDSLSDMLRRISGVERITEDDQSQIKKLNKLKKELVLQQDEQKRLDEDAKSQKAELESQKQQASELEESYNKLVEEYQKKITELEAQKRSAQVDMNSIRDFVISTNFSGSIESVSGFIHPIQGGSKSAGTWAYPGGGMHLGLDWAAPIGTTVVAPASGVILYAAAPVGSNSGYLGNWSGYPYGGGNTIEMLCNVNDTLYAVSFCHLSQTIYVSAGQSVSQGQAIALSGNSGNSSGPHTHVEVYNLGSMSVSDAVARFSASADFAWGTGWSGTGTSCEAGKAAPCRERPEKFFS</sequence>
<evidence type="ECO:0000313" key="7">
    <source>
        <dbReference type="Proteomes" id="UP000434241"/>
    </source>
</evidence>
<feature type="signal peptide" evidence="3">
    <location>
        <begin position="1"/>
        <end position="25"/>
    </location>
</feature>
<evidence type="ECO:0000256" key="3">
    <source>
        <dbReference type="SAM" id="SignalP"/>
    </source>
</evidence>
<keyword evidence="1 3" id="KW-0732">Signal</keyword>
<dbReference type="PANTHER" id="PTHR21666">
    <property type="entry name" value="PEPTIDASE-RELATED"/>
    <property type="match status" value="1"/>
</dbReference>
<comment type="caution">
    <text evidence="6">The sequence shown here is derived from an EMBL/GenBank/DDBJ whole genome shotgun (WGS) entry which is preliminary data.</text>
</comment>
<dbReference type="Gene3D" id="2.70.70.10">
    <property type="entry name" value="Glucose Permease (Domain IIA)"/>
    <property type="match status" value="1"/>
</dbReference>
<dbReference type="InterPro" id="IPR011055">
    <property type="entry name" value="Dup_hybrid_motif"/>
</dbReference>
<dbReference type="SUPFAM" id="SSF51261">
    <property type="entry name" value="Duplicated hybrid motif"/>
    <property type="match status" value="1"/>
</dbReference>
<protein>
    <submittedName>
        <fullName evidence="6">Peptidoglycan DD-metalloendopeptidase family protein</fullName>
    </submittedName>
</protein>
<dbReference type="Pfam" id="PF01551">
    <property type="entry name" value="Peptidase_M23"/>
    <property type="match status" value="1"/>
</dbReference>
<evidence type="ECO:0000313" key="6">
    <source>
        <dbReference type="EMBL" id="MSS55715.1"/>
    </source>
</evidence>
<reference evidence="6 7" key="1">
    <citation type="submission" date="2019-08" db="EMBL/GenBank/DDBJ databases">
        <title>In-depth cultivation of the pig gut microbiome towards novel bacterial diversity and tailored functional studies.</title>
        <authorList>
            <person name="Wylensek D."/>
            <person name="Hitch T.C.A."/>
            <person name="Clavel T."/>
        </authorList>
    </citation>
    <scope>NUCLEOTIDE SEQUENCE [LARGE SCALE GENOMIC DNA]</scope>
    <source>
        <strain evidence="6 7">LKV-472-APC-3</strain>
    </source>
</reference>
<feature type="chain" id="PRO_5027056815" evidence="3">
    <location>
        <begin position="26"/>
        <end position="454"/>
    </location>
</feature>
<accession>A0A6N7V036</accession>
<dbReference type="AlphaFoldDB" id="A0A6N7V036"/>
<dbReference type="EMBL" id="VUMR01000005">
    <property type="protein sequence ID" value="MSS55715.1"/>
    <property type="molecule type" value="Genomic_DNA"/>
</dbReference>
<evidence type="ECO:0000259" key="4">
    <source>
        <dbReference type="Pfam" id="PF01551"/>
    </source>
</evidence>
<feature type="coiled-coil region" evidence="2">
    <location>
        <begin position="189"/>
        <end position="255"/>
    </location>
</feature>
<name>A0A6N7V036_9FIRM</name>
<dbReference type="InterPro" id="IPR016047">
    <property type="entry name" value="M23ase_b-sheet_dom"/>
</dbReference>
<keyword evidence="7" id="KW-1185">Reference proteome</keyword>
<evidence type="ECO:0000256" key="2">
    <source>
        <dbReference type="SAM" id="Coils"/>
    </source>
</evidence>
<dbReference type="InterPro" id="IPR057309">
    <property type="entry name" value="PcsB_CC"/>
</dbReference>
<proteinExistence type="predicted"/>
<feature type="coiled-coil region" evidence="2">
    <location>
        <begin position="62"/>
        <end position="145"/>
    </location>
</feature>
<dbReference type="Proteomes" id="UP000434241">
    <property type="component" value="Unassembled WGS sequence"/>
</dbReference>
<dbReference type="CDD" id="cd12797">
    <property type="entry name" value="M23_peptidase"/>
    <property type="match status" value="1"/>
</dbReference>
<organism evidence="6 7">
    <name type="scientific">Holdemanella porci</name>
    <dbReference type="NCBI Taxonomy" id="2652276"/>
    <lineage>
        <taxon>Bacteria</taxon>
        <taxon>Bacillati</taxon>
        <taxon>Bacillota</taxon>
        <taxon>Erysipelotrichia</taxon>
        <taxon>Erysipelotrichales</taxon>
        <taxon>Erysipelotrichaceae</taxon>
        <taxon>Holdemanella</taxon>
    </lineage>
</organism>
<dbReference type="PROSITE" id="PS51257">
    <property type="entry name" value="PROKAR_LIPOPROTEIN"/>
    <property type="match status" value="1"/>
</dbReference>
<evidence type="ECO:0000259" key="5">
    <source>
        <dbReference type="Pfam" id="PF24568"/>
    </source>
</evidence>
<dbReference type="InterPro" id="IPR050570">
    <property type="entry name" value="Cell_wall_metabolism_enzyme"/>
</dbReference>
<feature type="domain" description="M23ase beta-sheet core" evidence="4">
    <location>
        <begin position="299"/>
        <end position="407"/>
    </location>
</feature>
<dbReference type="GeneID" id="93158074"/>
<dbReference type="Gene3D" id="6.10.250.3150">
    <property type="match status" value="1"/>
</dbReference>
<dbReference type="RefSeq" id="WP_154555416.1">
    <property type="nucleotide sequence ID" value="NZ_JAQXZU010000017.1"/>
</dbReference>
<dbReference type="GO" id="GO:0004222">
    <property type="term" value="F:metalloendopeptidase activity"/>
    <property type="evidence" value="ECO:0007669"/>
    <property type="project" value="TreeGrafter"/>
</dbReference>
<gene>
    <name evidence="6" type="ORF">FYJ55_02020</name>
</gene>
<dbReference type="Pfam" id="PF24568">
    <property type="entry name" value="CC_PcsB"/>
    <property type="match status" value="1"/>
</dbReference>
<evidence type="ECO:0000256" key="1">
    <source>
        <dbReference type="ARBA" id="ARBA00022729"/>
    </source>
</evidence>
<keyword evidence="2" id="KW-0175">Coiled coil</keyword>
<dbReference type="PANTHER" id="PTHR21666:SF270">
    <property type="entry name" value="MUREIN HYDROLASE ACTIVATOR ENVC"/>
    <property type="match status" value="1"/>
</dbReference>
<feature type="domain" description="Peptidoglycan hydrolase PcsB coiled-coil" evidence="5">
    <location>
        <begin position="125"/>
        <end position="196"/>
    </location>
</feature>